<dbReference type="EMBL" id="SMAS01000008">
    <property type="protein sequence ID" value="TCT30939.1"/>
    <property type="molecule type" value="Genomic_DNA"/>
</dbReference>
<dbReference type="Pfam" id="PF01575">
    <property type="entry name" value="MaoC_dehydratas"/>
    <property type="match status" value="1"/>
</dbReference>
<dbReference type="Pfam" id="PF00171">
    <property type="entry name" value="Aldedh"/>
    <property type="match status" value="1"/>
</dbReference>
<feature type="domain" description="Aldehyde dehydrogenase" evidence="2">
    <location>
        <begin position="56"/>
        <end position="502"/>
    </location>
</feature>
<dbReference type="Proteomes" id="UP000295055">
    <property type="component" value="Unassembled WGS sequence"/>
</dbReference>
<evidence type="ECO:0000259" key="3">
    <source>
        <dbReference type="Pfam" id="PF01575"/>
    </source>
</evidence>
<reference evidence="4 5" key="1">
    <citation type="submission" date="2019-03" db="EMBL/GenBank/DDBJ databases">
        <title>Genomic analyses of the natural microbiome of Caenorhabditis elegans.</title>
        <authorList>
            <person name="Samuel B."/>
        </authorList>
    </citation>
    <scope>NUCLEOTIDE SEQUENCE [LARGE SCALE GENOMIC DNA]</scope>
    <source>
        <strain evidence="4 5">JUb102</strain>
    </source>
</reference>
<dbReference type="InterPro" id="IPR002539">
    <property type="entry name" value="MaoC-like_dom"/>
</dbReference>
<dbReference type="Gene3D" id="3.40.309.10">
    <property type="entry name" value="Aldehyde Dehydrogenase, Chain A, domain 2"/>
    <property type="match status" value="1"/>
</dbReference>
<dbReference type="OrthoDB" id="9759612at2"/>
<keyword evidence="4" id="KW-0378">Hydrolase</keyword>
<evidence type="ECO:0000313" key="5">
    <source>
        <dbReference type="Proteomes" id="UP000295055"/>
    </source>
</evidence>
<dbReference type="PANTHER" id="PTHR43111">
    <property type="entry name" value="ALDEHYDE DEHYDROGENASE B-RELATED"/>
    <property type="match status" value="1"/>
</dbReference>
<keyword evidence="1" id="KW-0560">Oxidoreductase</keyword>
<comment type="caution">
    <text evidence="4">The sequence shown here is derived from an EMBL/GenBank/DDBJ whole genome shotgun (WGS) entry which is preliminary data.</text>
</comment>
<dbReference type="InterPro" id="IPR016163">
    <property type="entry name" value="Ald_DH_C"/>
</dbReference>
<gene>
    <name evidence="4" type="ORF">EC835_10888</name>
</gene>
<accession>A0A4R3NH05</accession>
<dbReference type="InterPro" id="IPR016162">
    <property type="entry name" value="Ald_DH_N"/>
</dbReference>
<evidence type="ECO:0000259" key="2">
    <source>
        <dbReference type="Pfam" id="PF00171"/>
    </source>
</evidence>
<dbReference type="PANTHER" id="PTHR43111:SF1">
    <property type="entry name" value="ALDEHYDE DEHYDROGENASE B-RELATED"/>
    <property type="match status" value="1"/>
</dbReference>
<dbReference type="GO" id="GO:0016620">
    <property type="term" value="F:oxidoreductase activity, acting on the aldehyde or oxo group of donors, NAD or NADP as acceptor"/>
    <property type="evidence" value="ECO:0007669"/>
    <property type="project" value="InterPro"/>
</dbReference>
<proteinExistence type="predicted"/>
<dbReference type="RefSeq" id="WP_132496870.1">
    <property type="nucleotide sequence ID" value="NZ_SMAS01000008.1"/>
</dbReference>
<evidence type="ECO:0000313" key="4">
    <source>
        <dbReference type="EMBL" id="TCT30939.1"/>
    </source>
</evidence>
<dbReference type="SUPFAM" id="SSF53720">
    <property type="entry name" value="ALDH-like"/>
    <property type="match status" value="1"/>
</dbReference>
<organism evidence="4 5">
    <name type="scientific">Providencia alcalifaciens</name>
    <dbReference type="NCBI Taxonomy" id="126385"/>
    <lineage>
        <taxon>Bacteria</taxon>
        <taxon>Pseudomonadati</taxon>
        <taxon>Pseudomonadota</taxon>
        <taxon>Gammaproteobacteria</taxon>
        <taxon>Enterobacterales</taxon>
        <taxon>Morganellaceae</taxon>
        <taxon>Providencia</taxon>
    </lineage>
</organism>
<evidence type="ECO:0000256" key="1">
    <source>
        <dbReference type="ARBA" id="ARBA00023002"/>
    </source>
</evidence>
<dbReference type="SUPFAM" id="SSF54637">
    <property type="entry name" value="Thioesterase/thiol ester dehydrase-isomerase"/>
    <property type="match status" value="1"/>
</dbReference>
<protein>
    <submittedName>
        <fullName evidence="4">Oxepin-CoA hydrolase/3-oxo-5,6-dehydrosuberyl-CoA semialdehyde dehydrogenase</fullName>
    </submittedName>
</protein>
<feature type="domain" description="MaoC-like" evidence="3">
    <location>
        <begin position="543"/>
        <end position="657"/>
    </location>
</feature>
<dbReference type="AlphaFoldDB" id="A0A4R3NH05"/>
<dbReference type="Gene3D" id="3.40.605.10">
    <property type="entry name" value="Aldehyde Dehydrogenase, Chain A, domain 1"/>
    <property type="match status" value="1"/>
</dbReference>
<dbReference type="InterPro" id="IPR015590">
    <property type="entry name" value="Aldehyde_DH_dom"/>
</dbReference>
<dbReference type="InterPro" id="IPR029069">
    <property type="entry name" value="HotDog_dom_sf"/>
</dbReference>
<dbReference type="NCBIfam" id="NF008868">
    <property type="entry name" value="PRK11903.1"/>
    <property type="match status" value="1"/>
</dbReference>
<dbReference type="NCBIfam" id="TIGR02278">
    <property type="entry name" value="PaaN-DH"/>
    <property type="match status" value="1"/>
</dbReference>
<dbReference type="GO" id="GO:0016787">
    <property type="term" value="F:hydrolase activity"/>
    <property type="evidence" value="ECO:0007669"/>
    <property type="project" value="UniProtKB-KW"/>
</dbReference>
<dbReference type="CDD" id="cd07128">
    <property type="entry name" value="ALDH_MaoC-N"/>
    <property type="match status" value="1"/>
</dbReference>
<sequence length="686" mass="74137">MQHLTSYIMGKWATGAGEGRPIFHALTNEALYVVTSEGLPLAQSLQYGRDVGGEALGKLTFQQRGEMLKAVARHLLAHKEALYAISAQTGATKSDSWVDIEGGIGTLFSYAGLASRELPDDTVWSEDEMIPLSKQGQFVARHILTSRRGVALHINAFNFPCWGMLEKLAPTWLAGMPAIIKPATASAQLTHAMVKLMMESGLVPEGAIQLICGGVGDMFDHLDFEDVVTFTGSAGTGQKLKSHPRINQKSVSFTMEADSLNCAILGSDVQPEQPEFALFIKEVVNEMTTKAGQKCTAIRRIIVPKTQLENVKNALLKRISNVVVGDPAAEGVRMGALINLEQRQDVQDKVNYLLANGCERLCGGSFVNMQVVGGDSEKGAFFPPTLLYCAEPFVHQAVHETEAFGPVATLMSYDGLDQAVQLAALGGGSLVGSLVTADSQVAQTVIRATARAHGRMFILDEAASKESTGHGSPLPMLVHGGPGRAGGGEELGGLRAVKHYMQRTALQGSPSMLTAISKQWMRGAEAIADVVHPFRKYFEELVIGDTLLTARRTVTEADIVNFACLSGDNFYVHVDKLGAEQSMFGERIAHGYFVVSAAAGLFVDAGVGPVIANYGMENLRFIEPVKIGDTIQVRLTCKKKIKKAQKKAEDKPNGVIEWDVQVFNQHNDIVALYSILTLVERRHGDF</sequence>
<name>A0A4R3NH05_9GAMM</name>
<dbReference type="Gene3D" id="3.10.129.10">
    <property type="entry name" value="Hotdog Thioesterase"/>
    <property type="match status" value="1"/>
</dbReference>
<dbReference type="InterPro" id="IPR011966">
    <property type="entry name" value="PaaN-DH"/>
</dbReference>
<dbReference type="InterPro" id="IPR016161">
    <property type="entry name" value="Ald_DH/histidinol_DH"/>
</dbReference>